<feature type="active site" description="Nucleophile" evidence="7">
    <location>
        <position position="193"/>
    </location>
</feature>
<keyword evidence="12" id="KW-1185">Reference proteome</keyword>
<dbReference type="InterPro" id="IPR006693">
    <property type="entry name" value="AB_hydrolase_lipase"/>
</dbReference>
<evidence type="ECO:0000256" key="4">
    <source>
        <dbReference type="ARBA" id="ARBA00023098"/>
    </source>
</evidence>
<dbReference type="AlphaFoldDB" id="A0ABD3J200"/>
<evidence type="ECO:0000256" key="7">
    <source>
        <dbReference type="PIRSR" id="PIRSR000862-1"/>
    </source>
</evidence>
<comment type="similarity">
    <text evidence="1 6">Belongs to the AB hydrolase superfamily. Lipase family.</text>
</comment>
<evidence type="ECO:0000259" key="10">
    <source>
        <dbReference type="Pfam" id="PF04083"/>
    </source>
</evidence>
<evidence type="ECO:0000256" key="1">
    <source>
        <dbReference type="ARBA" id="ARBA00010701"/>
    </source>
</evidence>
<evidence type="ECO:0000259" key="9">
    <source>
        <dbReference type="Pfam" id="PF00561"/>
    </source>
</evidence>
<dbReference type="PANTHER" id="PTHR11005">
    <property type="entry name" value="LYSOSOMAL ACID LIPASE-RELATED"/>
    <property type="match status" value="1"/>
</dbReference>
<keyword evidence="4" id="KW-0443">Lipid metabolism</keyword>
<dbReference type="SUPFAM" id="SSF53474">
    <property type="entry name" value="alpha/beta-Hydrolases"/>
    <property type="match status" value="1"/>
</dbReference>
<protein>
    <recommendedName>
        <fullName evidence="6">Lipase</fullName>
    </recommendedName>
</protein>
<feature type="signal peptide" evidence="8">
    <location>
        <begin position="1"/>
        <end position="29"/>
    </location>
</feature>
<evidence type="ECO:0000256" key="2">
    <source>
        <dbReference type="ARBA" id="ARBA00022729"/>
    </source>
</evidence>
<feature type="active site" description="Charge relay system" evidence="7">
    <location>
        <position position="396"/>
    </location>
</feature>
<feature type="chain" id="PRO_5044792693" description="Lipase" evidence="8">
    <location>
        <begin position="30"/>
        <end position="421"/>
    </location>
</feature>
<accession>A0ABD3J200</accession>
<dbReference type="GO" id="GO:0016042">
    <property type="term" value="P:lipid catabolic process"/>
    <property type="evidence" value="ECO:0007669"/>
    <property type="project" value="UniProtKB-KW"/>
</dbReference>
<evidence type="ECO:0000313" key="12">
    <source>
        <dbReference type="Proteomes" id="UP001634007"/>
    </source>
</evidence>
<sequence>MIMSASSFPSLALGCFLLVLVVELHVARGLSRGSMLDVGSGGTVAPPVTSGICASSVVIYGYKCQEFDVVTQDGYILSVQRIPEGRAGGGGGGGGGTNKQPVLIQHGVLVDGMTWLLNPPDQDLPLILADNGFDVWIANTRGTRFSRRHTSLDPANADFWDWSWDEVVQFDVPAVFDFIHGKTGQKIDYVGHSLGTLVALASLSEGKLVDKLQSAALVSPIAYLSHMTTALGVAAVKAFVGEIVKSGGLVEFDPKGKPVANFLQVLCANPGVNCYDLLAALTGKNCCLNVSTVDLFLKNEPQPTSTKNMVHLAQIARDGVLAKYNYGIPGFNVMHYGDVRPPVYNLSNIPRDFPIFLSYGGKDALSDPKDVQRLLDSLKLHDVGKLTIQFIENYAHADFIMGVNAKDVVYSQVLSFFKNQQ</sequence>
<dbReference type="Gene3D" id="3.40.50.1820">
    <property type="entry name" value="alpha/beta hydrolase"/>
    <property type="match status" value="1"/>
</dbReference>
<organism evidence="11 12">
    <name type="scientific">Eucalyptus globulus</name>
    <name type="common">Tasmanian blue gum</name>
    <dbReference type="NCBI Taxonomy" id="34317"/>
    <lineage>
        <taxon>Eukaryota</taxon>
        <taxon>Viridiplantae</taxon>
        <taxon>Streptophyta</taxon>
        <taxon>Embryophyta</taxon>
        <taxon>Tracheophyta</taxon>
        <taxon>Spermatophyta</taxon>
        <taxon>Magnoliopsida</taxon>
        <taxon>eudicotyledons</taxon>
        <taxon>Gunneridae</taxon>
        <taxon>Pentapetalae</taxon>
        <taxon>rosids</taxon>
        <taxon>malvids</taxon>
        <taxon>Myrtales</taxon>
        <taxon>Myrtaceae</taxon>
        <taxon>Myrtoideae</taxon>
        <taxon>Eucalypteae</taxon>
        <taxon>Eucalyptus</taxon>
    </lineage>
</organism>
<gene>
    <name evidence="11" type="ORF">ACJRO7_005241</name>
</gene>
<dbReference type="GO" id="GO:0016787">
    <property type="term" value="F:hydrolase activity"/>
    <property type="evidence" value="ECO:0007669"/>
    <property type="project" value="UniProtKB-KW"/>
</dbReference>
<dbReference type="InterPro" id="IPR025483">
    <property type="entry name" value="Lipase_euk"/>
</dbReference>
<evidence type="ECO:0000256" key="8">
    <source>
        <dbReference type="SAM" id="SignalP"/>
    </source>
</evidence>
<dbReference type="InterPro" id="IPR029058">
    <property type="entry name" value="AB_hydrolase_fold"/>
</dbReference>
<name>A0ABD3J200_EUCGL</name>
<evidence type="ECO:0000313" key="11">
    <source>
        <dbReference type="EMBL" id="KAL3720393.1"/>
    </source>
</evidence>
<keyword evidence="6" id="KW-0378">Hydrolase</keyword>
<evidence type="ECO:0000256" key="5">
    <source>
        <dbReference type="ARBA" id="ARBA00023180"/>
    </source>
</evidence>
<dbReference type="Proteomes" id="UP001634007">
    <property type="component" value="Unassembled WGS sequence"/>
</dbReference>
<dbReference type="InterPro" id="IPR000073">
    <property type="entry name" value="AB_hydrolase_1"/>
</dbReference>
<feature type="domain" description="Partial AB-hydrolase lipase" evidence="10">
    <location>
        <begin position="58"/>
        <end position="118"/>
    </location>
</feature>
<dbReference type="Pfam" id="PF00561">
    <property type="entry name" value="Abhydrolase_1"/>
    <property type="match status" value="1"/>
</dbReference>
<evidence type="ECO:0000256" key="6">
    <source>
        <dbReference type="PIRNR" id="PIRNR000862"/>
    </source>
</evidence>
<feature type="domain" description="AB hydrolase-1" evidence="9">
    <location>
        <begin position="128"/>
        <end position="232"/>
    </location>
</feature>
<feature type="active site" description="Charge relay system" evidence="7">
    <location>
        <position position="363"/>
    </location>
</feature>
<keyword evidence="5" id="KW-0325">Glycoprotein</keyword>
<dbReference type="FunFam" id="3.40.50.1820:FF:000126">
    <property type="entry name" value="Lipase"/>
    <property type="match status" value="1"/>
</dbReference>
<dbReference type="Pfam" id="PF04083">
    <property type="entry name" value="Abhydro_lipase"/>
    <property type="match status" value="1"/>
</dbReference>
<dbReference type="EMBL" id="JBJKBG010000010">
    <property type="protein sequence ID" value="KAL3720393.1"/>
    <property type="molecule type" value="Genomic_DNA"/>
</dbReference>
<evidence type="ECO:0000256" key="3">
    <source>
        <dbReference type="ARBA" id="ARBA00022963"/>
    </source>
</evidence>
<comment type="caution">
    <text evidence="11">The sequence shown here is derived from an EMBL/GenBank/DDBJ whole genome shotgun (WGS) entry which is preliminary data.</text>
</comment>
<proteinExistence type="inferred from homology"/>
<keyword evidence="3 6" id="KW-0442">Lipid degradation</keyword>
<dbReference type="PIRSF" id="PIRSF000862">
    <property type="entry name" value="Steryl_ester_lip"/>
    <property type="match status" value="1"/>
</dbReference>
<reference evidence="11 12" key="1">
    <citation type="submission" date="2024-11" db="EMBL/GenBank/DDBJ databases">
        <title>Chromosome-level genome assembly of Eucalyptus globulus Labill. provides insights into its genome evolution.</title>
        <authorList>
            <person name="Li X."/>
        </authorList>
    </citation>
    <scope>NUCLEOTIDE SEQUENCE [LARGE SCALE GENOMIC DNA]</scope>
    <source>
        <strain evidence="11">CL2024</strain>
        <tissue evidence="11">Fresh tender leaves</tissue>
    </source>
</reference>
<keyword evidence="2 8" id="KW-0732">Signal</keyword>